<keyword evidence="2" id="KW-1185">Reference proteome</keyword>
<proteinExistence type="predicted"/>
<reference evidence="1 2" key="1">
    <citation type="submission" date="2019-08" db="EMBL/GenBank/DDBJ databases">
        <authorList>
            <person name="Alioto T."/>
            <person name="Alioto T."/>
            <person name="Gomez Garrido J."/>
        </authorList>
    </citation>
    <scope>NUCLEOTIDE SEQUENCE [LARGE SCALE GENOMIC DNA]</scope>
</reference>
<evidence type="ECO:0000313" key="1">
    <source>
        <dbReference type="EMBL" id="VVC30541.1"/>
    </source>
</evidence>
<name>A0A5E4MJC6_9HEMI</name>
<sequence length="139" mass="16152">MVGNTVDIEITNTIHLEEYTDALMRGIMFPPFILIKRMSEEDIKRYTGGQRTENKKNKAGRAKQYSNLRLRCAQCSVLRKRKGSRCMCVRAKVSRQVEASNKLNQRNYAIHDDGKMFCAYVKLSELSQKDIQKLMEKKD</sequence>
<accession>A0A5E4MJC6</accession>
<gene>
    <name evidence="1" type="ORF">CINCED_3A022167</name>
</gene>
<protein>
    <submittedName>
        <fullName evidence="1">Uncharacterized protein</fullName>
    </submittedName>
</protein>
<dbReference type="Proteomes" id="UP000325440">
    <property type="component" value="Unassembled WGS sequence"/>
</dbReference>
<dbReference type="AlphaFoldDB" id="A0A5E4MJC6"/>
<evidence type="ECO:0000313" key="2">
    <source>
        <dbReference type="Proteomes" id="UP000325440"/>
    </source>
</evidence>
<dbReference type="EMBL" id="CABPRJ010000521">
    <property type="protein sequence ID" value="VVC30541.1"/>
    <property type="molecule type" value="Genomic_DNA"/>
</dbReference>
<organism evidence="1 2">
    <name type="scientific">Cinara cedri</name>
    <dbReference type="NCBI Taxonomy" id="506608"/>
    <lineage>
        <taxon>Eukaryota</taxon>
        <taxon>Metazoa</taxon>
        <taxon>Ecdysozoa</taxon>
        <taxon>Arthropoda</taxon>
        <taxon>Hexapoda</taxon>
        <taxon>Insecta</taxon>
        <taxon>Pterygota</taxon>
        <taxon>Neoptera</taxon>
        <taxon>Paraneoptera</taxon>
        <taxon>Hemiptera</taxon>
        <taxon>Sternorrhyncha</taxon>
        <taxon>Aphidomorpha</taxon>
        <taxon>Aphidoidea</taxon>
        <taxon>Aphididae</taxon>
        <taxon>Lachninae</taxon>
        <taxon>Cinara</taxon>
    </lineage>
</organism>